<proteinExistence type="inferred from homology"/>
<protein>
    <submittedName>
        <fullName evidence="5">Molybdopterin biosynthesis MoeA protein</fullName>
    </submittedName>
</protein>
<dbReference type="Gene3D" id="2.40.340.10">
    <property type="entry name" value="MoeA, C-terminal, domain IV"/>
    <property type="match status" value="1"/>
</dbReference>
<sequence length="397" mass="42591">MGRIFKERTSVDEALRLFLEHISPLKKTEEISLETCTGRVLAEDVISERNVPHYRRAAMDGYAVRASDTMGASPTNPVMLQLSDRVEEGSLTWVHTGAAVPEGADAVVMVEDTIAVGNLVEIRAQVYPTRNVGQVGEDIKKGDVVFEEGHLLRPCDAAVLALLGLDRAKVFKKPVVAVIPTGDELVSRQKGRDVLLPGMVLETNGLMSSLYVNKWGGIPRYLDIVPDSPESIKMAIEANMDTDMILLSGGTSVGKRDHGPEVVAALGELLVHGIGVSPGKPAAIGVINNVPVVCLPGYPVAGLVALYLFVRPGIRKLAAIPEISELILKRRLAAKVSSKIGYVNFIRVVFEGDKVRPLTGAGAGVLSSVAKADGYVLVPENIEGYDEGEEVDVFLIE</sequence>
<dbReference type="GO" id="GO:0005737">
    <property type="term" value="C:cytoplasm"/>
    <property type="evidence" value="ECO:0007669"/>
    <property type="project" value="TreeGrafter"/>
</dbReference>
<evidence type="ECO:0000256" key="3">
    <source>
        <dbReference type="ARBA" id="ARBA00023150"/>
    </source>
</evidence>
<dbReference type="RefSeq" id="WP_048122790.1">
    <property type="nucleotide sequence ID" value="NZ_CP009520.1"/>
</dbReference>
<dbReference type="InterPro" id="IPR038987">
    <property type="entry name" value="MoeA-like"/>
</dbReference>
<accession>A0A0E3LI50</accession>
<dbReference type="Gene3D" id="3.40.980.10">
    <property type="entry name" value="MoaB/Mog-like domain"/>
    <property type="match status" value="1"/>
</dbReference>
<dbReference type="PANTHER" id="PTHR10192">
    <property type="entry name" value="MOLYBDOPTERIN BIOSYNTHESIS PROTEIN"/>
    <property type="match status" value="1"/>
</dbReference>
<dbReference type="InterPro" id="IPR005111">
    <property type="entry name" value="MoeA_C_domain_IV"/>
</dbReference>
<dbReference type="HOGENOM" id="CLU_010186_7_2_2"/>
<dbReference type="FunFam" id="2.40.340.10:FF:000005">
    <property type="entry name" value="Molybdopterin molybdenumtransferase MoeA"/>
    <property type="match status" value="1"/>
</dbReference>
<dbReference type="SUPFAM" id="SSF63882">
    <property type="entry name" value="MoeA N-terminal region -like"/>
    <property type="match status" value="1"/>
</dbReference>
<feature type="domain" description="MoaB/Mog" evidence="4">
    <location>
        <begin position="177"/>
        <end position="316"/>
    </location>
</feature>
<dbReference type="EMBL" id="CP009520">
    <property type="protein sequence ID" value="AKB45406.1"/>
    <property type="molecule type" value="Genomic_DNA"/>
</dbReference>
<comment type="similarity">
    <text evidence="2">Belongs to the MoeA family.</text>
</comment>
<dbReference type="Proteomes" id="UP000033096">
    <property type="component" value="Chromosome"/>
</dbReference>
<dbReference type="GO" id="GO:0061599">
    <property type="term" value="F:molybdopterin molybdotransferase activity"/>
    <property type="evidence" value="ECO:0007669"/>
    <property type="project" value="TreeGrafter"/>
</dbReference>
<dbReference type="SUPFAM" id="SSF53218">
    <property type="entry name" value="Molybdenum cofactor biosynthesis proteins"/>
    <property type="match status" value="1"/>
</dbReference>
<dbReference type="STRING" id="1434123.MSVAZ_3137"/>
<organism evidence="5 6">
    <name type="scientific">Methanosarcina vacuolata Z-761</name>
    <dbReference type="NCBI Taxonomy" id="1434123"/>
    <lineage>
        <taxon>Archaea</taxon>
        <taxon>Methanobacteriati</taxon>
        <taxon>Methanobacteriota</taxon>
        <taxon>Stenosarchaea group</taxon>
        <taxon>Methanomicrobia</taxon>
        <taxon>Methanosarcinales</taxon>
        <taxon>Methanosarcinaceae</taxon>
        <taxon>Methanosarcina</taxon>
    </lineage>
</organism>
<evidence type="ECO:0000259" key="4">
    <source>
        <dbReference type="SMART" id="SM00852"/>
    </source>
</evidence>
<dbReference type="SUPFAM" id="SSF63867">
    <property type="entry name" value="MoeA C-terminal domain-like"/>
    <property type="match status" value="1"/>
</dbReference>
<gene>
    <name evidence="5" type="ORF">MSVAZ_3137</name>
</gene>
<evidence type="ECO:0000256" key="2">
    <source>
        <dbReference type="ARBA" id="ARBA00010763"/>
    </source>
</evidence>
<dbReference type="InterPro" id="IPR036688">
    <property type="entry name" value="MoeA_C_domain_IV_sf"/>
</dbReference>
<name>A0A0E3LI50_9EURY</name>
<dbReference type="KEGG" id="mvc:MSVAZ_3137"/>
<evidence type="ECO:0000313" key="6">
    <source>
        <dbReference type="Proteomes" id="UP000033096"/>
    </source>
</evidence>
<dbReference type="Gene3D" id="2.170.190.11">
    <property type="entry name" value="Molybdopterin biosynthesis moea protein, domain 3"/>
    <property type="match status" value="1"/>
</dbReference>
<dbReference type="InterPro" id="IPR036135">
    <property type="entry name" value="MoeA_linker/N_sf"/>
</dbReference>
<evidence type="ECO:0000256" key="1">
    <source>
        <dbReference type="ARBA" id="ARBA00005046"/>
    </source>
</evidence>
<dbReference type="NCBIfam" id="NF045515">
    <property type="entry name" value="Glp_gephyrin"/>
    <property type="match status" value="1"/>
</dbReference>
<dbReference type="GO" id="GO:0006777">
    <property type="term" value="P:Mo-molybdopterin cofactor biosynthetic process"/>
    <property type="evidence" value="ECO:0007669"/>
    <property type="project" value="UniProtKB-KW"/>
</dbReference>
<dbReference type="PATRIC" id="fig|1434123.4.peg.3849"/>
<dbReference type="Pfam" id="PF03453">
    <property type="entry name" value="MoeA_N"/>
    <property type="match status" value="1"/>
</dbReference>
<keyword evidence="3" id="KW-0501">Molybdenum cofactor biosynthesis</keyword>
<dbReference type="InterPro" id="IPR001453">
    <property type="entry name" value="MoaB/Mog_dom"/>
</dbReference>
<dbReference type="UniPathway" id="UPA00344"/>
<dbReference type="FunFam" id="2.170.190.11:FF:000005">
    <property type="entry name" value="Molybdopterin biosynthesis MoeA protein"/>
    <property type="match status" value="1"/>
</dbReference>
<evidence type="ECO:0000313" key="5">
    <source>
        <dbReference type="EMBL" id="AKB45406.1"/>
    </source>
</evidence>
<dbReference type="CDD" id="cd00887">
    <property type="entry name" value="MoeA"/>
    <property type="match status" value="1"/>
</dbReference>
<dbReference type="Gene3D" id="3.90.105.10">
    <property type="entry name" value="Molybdopterin biosynthesis moea protein, domain 2"/>
    <property type="match status" value="1"/>
</dbReference>
<dbReference type="InterPro" id="IPR005110">
    <property type="entry name" value="MoeA_linker/N"/>
</dbReference>
<dbReference type="Pfam" id="PF00994">
    <property type="entry name" value="MoCF_biosynth"/>
    <property type="match status" value="1"/>
</dbReference>
<dbReference type="Pfam" id="PF03454">
    <property type="entry name" value="MoeA_C"/>
    <property type="match status" value="1"/>
</dbReference>
<reference evidence="5 6" key="1">
    <citation type="submission" date="2014-07" db="EMBL/GenBank/DDBJ databases">
        <title>Methanogenic archaea and the global carbon cycle.</title>
        <authorList>
            <person name="Henriksen J.R."/>
            <person name="Luke J."/>
            <person name="Reinhart S."/>
            <person name="Benedict M.N."/>
            <person name="Youngblut N.D."/>
            <person name="Metcalf M.E."/>
            <person name="Whitaker R.J."/>
            <person name="Metcalf W.W."/>
        </authorList>
    </citation>
    <scope>NUCLEOTIDE SEQUENCE [LARGE SCALE GENOMIC DNA]</scope>
    <source>
        <strain evidence="5 6">Z-761</strain>
    </source>
</reference>
<comment type="pathway">
    <text evidence="1">Cofactor biosynthesis; molybdopterin biosynthesis.</text>
</comment>
<keyword evidence="6" id="KW-1185">Reference proteome</keyword>
<dbReference type="GeneID" id="24811665"/>
<dbReference type="InterPro" id="IPR036425">
    <property type="entry name" value="MoaB/Mog-like_dom_sf"/>
</dbReference>
<dbReference type="PANTHER" id="PTHR10192:SF19">
    <property type="entry name" value="MOLYBDOPTERIN BIOSYNTHESIS PROTEIN MJ0666-RELATED"/>
    <property type="match status" value="1"/>
</dbReference>
<dbReference type="AlphaFoldDB" id="A0A0E3LI50"/>
<dbReference type="SMART" id="SM00852">
    <property type="entry name" value="MoCF_biosynth"/>
    <property type="match status" value="1"/>
</dbReference>